<feature type="domain" description="HTH lysR-type" evidence="5">
    <location>
        <begin position="6"/>
        <end position="63"/>
    </location>
</feature>
<dbReference type="CDD" id="cd08417">
    <property type="entry name" value="PBP2_Nitroaromatics_like"/>
    <property type="match status" value="1"/>
</dbReference>
<keyword evidence="2" id="KW-0805">Transcription regulation</keyword>
<dbReference type="PROSITE" id="PS50931">
    <property type="entry name" value="HTH_LYSR"/>
    <property type="match status" value="1"/>
</dbReference>
<dbReference type="InterPro" id="IPR037402">
    <property type="entry name" value="YidZ_PBP2"/>
</dbReference>
<dbReference type="SUPFAM" id="SSF46785">
    <property type="entry name" value="Winged helix' DNA-binding domain"/>
    <property type="match status" value="1"/>
</dbReference>
<dbReference type="InterPro" id="IPR036388">
    <property type="entry name" value="WH-like_DNA-bd_sf"/>
</dbReference>
<dbReference type="InterPro" id="IPR036390">
    <property type="entry name" value="WH_DNA-bd_sf"/>
</dbReference>
<dbReference type="InterPro" id="IPR005119">
    <property type="entry name" value="LysR_subst-bd"/>
</dbReference>
<dbReference type="GO" id="GO:0003677">
    <property type="term" value="F:DNA binding"/>
    <property type="evidence" value="ECO:0007669"/>
    <property type="project" value="UniProtKB-KW"/>
</dbReference>
<sequence length="307" mass="33668">MNLRSIDLNLLVSLDALLNESSVSRAAERMLVGQPAMSATLARLRALFDNPLLVRVGRELRLTPFAEALREPLTDVLTGIEAVVNSGVAFDPATSSRTFTVMASDYVALVLLRPLMERLRNVAPGVRLVITPVGPDLLMQLGRSQTDAVVVPREILPPRLDLPHETLFEDTFVCVTDAAVLTEPDSAFTVEDLTAMPYLQSNQGQMTTLVDGRLRALGIQRDPEVVTTSFVMAPFLLPGTNLFTVVQRRLALELMGDDARYRIFPPPVNLGVITETMVWSPRHGADPGHRWLRGQLGDLASAGEHRS</sequence>
<dbReference type="Pfam" id="PF03466">
    <property type="entry name" value="LysR_substrate"/>
    <property type="match status" value="1"/>
</dbReference>
<dbReference type="PANTHER" id="PTHR30118:SF15">
    <property type="entry name" value="TRANSCRIPTIONAL REGULATORY PROTEIN"/>
    <property type="match status" value="1"/>
</dbReference>
<name>A0AA42BTW6_9MICO</name>
<evidence type="ECO:0000313" key="6">
    <source>
        <dbReference type="EMBL" id="MCS5726890.1"/>
    </source>
</evidence>
<evidence type="ECO:0000256" key="4">
    <source>
        <dbReference type="ARBA" id="ARBA00023163"/>
    </source>
</evidence>
<dbReference type="InterPro" id="IPR000847">
    <property type="entry name" value="LysR_HTH_N"/>
</dbReference>
<proteinExistence type="inferred from homology"/>
<dbReference type="SUPFAM" id="SSF53850">
    <property type="entry name" value="Periplasmic binding protein-like II"/>
    <property type="match status" value="1"/>
</dbReference>
<dbReference type="Proteomes" id="UP001165587">
    <property type="component" value="Unassembled WGS sequence"/>
</dbReference>
<dbReference type="InterPro" id="IPR050389">
    <property type="entry name" value="LysR-type_TF"/>
</dbReference>
<evidence type="ECO:0000256" key="3">
    <source>
        <dbReference type="ARBA" id="ARBA00023125"/>
    </source>
</evidence>
<dbReference type="Gene3D" id="1.10.10.10">
    <property type="entry name" value="Winged helix-like DNA-binding domain superfamily/Winged helix DNA-binding domain"/>
    <property type="match status" value="1"/>
</dbReference>
<keyword evidence="7" id="KW-1185">Reference proteome</keyword>
<comment type="similarity">
    <text evidence="1">Belongs to the LysR transcriptional regulatory family.</text>
</comment>
<comment type="caution">
    <text evidence="6">The sequence shown here is derived from an EMBL/GenBank/DDBJ whole genome shotgun (WGS) entry which is preliminary data.</text>
</comment>
<reference evidence="6" key="1">
    <citation type="submission" date="2022-08" db="EMBL/GenBank/DDBJ databases">
        <authorList>
            <person name="Deng Y."/>
            <person name="Han X.-F."/>
            <person name="Zhang Y.-Q."/>
        </authorList>
    </citation>
    <scope>NUCLEOTIDE SEQUENCE</scope>
    <source>
        <strain evidence="6">CPCC 203407</strain>
    </source>
</reference>
<dbReference type="GO" id="GO:0003700">
    <property type="term" value="F:DNA-binding transcription factor activity"/>
    <property type="evidence" value="ECO:0007669"/>
    <property type="project" value="InterPro"/>
</dbReference>
<dbReference type="PANTHER" id="PTHR30118">
    <property type="entry name" value="HTH-TYPE TRANSCRIPTIONAL REGULATOR LEUO-RELATED"/>
    <property type="match status" value="1"/>
</dbReference>
<gene>
    <name evidence="6" type="ORF">N1028_13400</name>
</gene>
<dbReference type="AlphaFoldDB" id="A0AA42BTW6"/>
<dbReference type="RefSeq" id="WP_259529784.1">
    <property type="nucleotide sequence ID" value="NZ_JANLCK010000007.1"/>
</dbReference>
<keyword evidence="3" id="KW-0238">DNA-binding</keyword>
<organism evidence="6 7">
    <name type="scientific">Herbiconiux oxytropis</name>
    <dbReference type="NCBI Taxonomy" id="2970915"/>
    <lineage>
        <taxon>Bacteria</taxon>
        <taxon>Bacillati</taxon>
        <taxon>Actinomycetota</taxon>
        <taxon>Actinomycetes</taxon>
        <taxon>Micrococcales</taxon>
        <taxon>Microbacteriaceae</taxon>
        <taxon>Herbiconiux</taxon>
    </lineage>
</organism>
<dbReference type="EMBL" id="JANLCK010000007">
    <property type="protein sequence ID" value="MCS5726890.1"/>
    <property type="molecule type" value="Genomic_DNA"/>
</dbReference>
<evidence type="ECO:0000313" key="7">
    <source>
        <dbReference type="Proteomes" id="UP001165587"/>
    </source>
</evidence>
<evidence type="ECO:0000259" key="5">
    <source>
        <dbReference type="PROSITE" id="PS50931"/>
    </source>
</evidence>
<evidence type="ECO:0000256" key="2">
    <source>
        <dbReference type="ARBA" id="ARBA00023015"/>
    </source>
</evidence>
<evidence type="ECO:0000256" key="1">
    <source>
        <dbReference type="ARBA" id="ARBA00009437"/>
    </source>
</evidence>
<accession>A0AA42BTW6</accession>
<dbReference type="Pfam" id="PF00126">
    <property type="entry name" value="HTH_1"/>
    <property type="match status" value="1"/>
</dbReference>
<dbReference type="Gene3D" id="3.40.190.10">
    <property type="entry name" value="Periplasmic binding protein-like II"/>
    <property type="match status" value="2"/>
</dbReference>
<keyword evidence="4" id="KW-0804">Transcription</keyword>
<protein>
    <submittedName>
        <fullName evidence="6">LysR substrate-binding domain-containing protein</fullName>
    </submittedName>
</protein>